<comment type="caution">
    <text evidence="2">The sequence shown here is derived from an EMBL/GenBank/DDBJ whole genome shotgun (WGS) entry which is preliminary data.</text>
</comment>
<gene>
    <name evidence="2" type="ORF">LJD74_12880</name>
</gene>
<dbReference type="Pfam" id="PF08378">
    <property type="entry name" value="NERD"/>
    <property type="match status" value="1"/>
</dbReference>
<feature type="domain" description="NERD" evidence="1">
    <location>
        <begin position="2"/>
        <end position="59"/>
    </location>
</feature>
<organism evidence="2 3">
    <name type="scientific">Faecalibacillus intestinalis</name>
    <dbReference type="NCBI Taxonomy" id="1982626"/>
    <lineage>
        <taxon>Bacteria</taxon>
        <taxon>Bacillati</taxon>
        <taxon>Bacillota</taxon>
        <taxon>Erysipelotrichia</taxon>
        <taxon>Erysipelotrichales</taxon>
        <taxon>Coprobacillaceae</taxon>
        <taxon>Faecalibacillus</taxon>
    </lineage>
</organism>
<accession>A0AAW4VK32</accession>
<evidence type="ECO:0000259" key="1">
    <source>
        <dbReference type="Pfam" id="PF08378"/>
    </source>
</evidence>
<dbReference type="EMBL" id="JAJDKQ010000033">
    <property type="protein sequence ID" value="MCB8562879.1"/>
    <property type="molecule type" value="Genomic_DNA"/>
</dbReference>
<evidence type="ECO:0000313" key="3">
    <source>
        <dbReference type="Proteomes" id="UP001197827"/>
    </source>
</evidence>
<protein>
    <submittedName>
        <fullName evidence="2">NERD domain-containing protein</fullName>
    </submittedName>
</protein>
<evidence type="ECO:0000313" key="2">
    <source>
        <dbReference type="EMBL" id="MCB8562879.1"/>
    </source>
</evidence>
<dbReference type="InterPro" id="IPR011528">
    <property type="entry name" value="NERD"/>
</dbReference>
<dbReference type="Proteomes" id="UP001197827">
    <property type="component" value="Unassembled WGS sequence"/>
</dbReference>
<sequence>MGNEDDQYWNKYKISRGNKEYIKEIRNPIKQLKREIYLLKEYLKYYGVDLWIEGYVLFVNMNSPVESEYTVNDKSEIDDILHLRRNQVLTINQIEKIISILK</sequence>
<name>A0AAW4VK32_9FIRM</name>
<dbReference type="AlphaFoldDB" id="A0AAW4VK32"/>
<proteinExistence type="predicted"/>
<reference evidence="2" key="1">
    <citation type="submission" date="2021-10" db="EMBL/GenBank/DDBJ databases">
        <title>Collection of gut derived symbiotic bacterial strains cultured from healthy donors.</title>
        <authorList>
            <person name="Lin H."/>
            <person name="Littmann E."/>
            <person name="Kohout C."/>
            <person name="Pamer E.G."/>
        </authorList>
    </citation>
    <scope>NUCLEOTIDE SEQUENCE</scope>
    <source>
        <strain evidence="2">DFI.5.2</strain>
    </source>
</reference>